<evidence type="ECO:0000256" key="2">
    <source>
        <dbReference type="SAM" id="SignalP"/>
    </source>
</evidence>
<feature type="chain" id="PRO_5039890362" evidence="2">
    <location>
        <begin position="17"/>
        <end position="222"/>
    </location>
</feature>
<name>A0A9J7DZF6_SPOLT</name>
<protein>
    <submittedName>
        <fullName evidence="4">Uncharacterized protein LOC111351014</fullName>
    </submittedName>
</protein>
<dbReference type="GeneID" id="111351014"/>
<reference evidence="4" key="1">
    <citation type="submission" date="2025-08" db="UniProtKB">
        <authorList>
            <consortium name="RefSeq"/>
        </authorList>
    </citation>
    <scope>IDENTIFICATION</scope>
    <source>
        <strain evidence="4">Ishihara</strain>
        <tissue evidence="4">Whole body</tissue>
    </source>
</reference>
<feature type="signal peptide" evidence="2">
    <location>
        <begin position="1"/>
        <end position="16"/>
    </location>
</feature>
<dbReference type="RefSeq" id="XP_022818544.1">
    <property type="nucleotide sequence ID" value="XM_022962776.1"/>
</dbReference>
<evidence type="ECO:0000256" key="1">
    <source>
        <dbReference type="SAM" id="MobiDB-lite"/>
    </source>
</evidence>
<feature type="compositionally biased region" description="Basic and acidic residues" evidence="1">
    <location>
        <begin position="156"/>
        <end position="172"/>
    </location>
</feature>
<proteinExistence type="predicted"/>
<dbReference type="OrthoDB" id="7463920at2759"/>
<sequence>MKIILIISVLIISVKCGLLDDLVTNEQKSSLTNLLGKKPKTTENEKTEYHQGVLVKVKETLENGTKIIIDALGNVIRINPKDDKEVPKAENPEPTTNKPIKDAEIGKDEGNKTVDKKPDVPSPNVTIEEAQKNSNETALKTEDELKNKTIPQENDVNTKDGNKGVDDVKNSTEVNKVTDKDKLCTDEKSCNKVAVTTKMAFTGDECPTGKIRAADETCVDEE</sequence>
<organism evidence="3 4">
    <name type="scientific">Spodoptera litura</name>
    <name type="common">Asian cotton leafworm</name>
    <dbReference type="NCBI Taxonomy" id="69820"/>
    <lineage>
        <taxon>Eukaryota</taxon>
        <taxon>Metazoa</taxon>
        <taxon>Ecdysozoa</taxon>
        <taxon>Arthropoda</taxon>
        <taxon>Hexapoda</taxon>
        <taxon>Insecta</taxon>
        <taxon>Pterygota</taxon>
        <taxon>Neoptera</taxon>
        <taxon>Endopterygota</taxon>
        <taxon>Lepidoptera</taxon>
        <taxon>Glossata</taxon>
        <taxon>Ditrysia</taxon>
        <taxon>Noctuoidea</taxon>
        <taxon>Noctuidae</taxon>
        <taxon>Amphipyrinae</taxon>
        <taxon>Spodoptera</taxon>
    </lineage>
</organism>
<gene>
    <name evidence="4" type="primary">LOC111351014</name>
</gene>
<keyword evidence="2" id="KW-0732">Signal</keyword>
<dbReference type="AlphaFoldDB" id="A0A9J7DZF6"/>
<dbReference type="KEGG" id="sliu:111351014"/>
<feature type="region of interest" description="Disordered" evidence="1">
    <location>
        <begin position="83"/>
        <end position="172"/>
    </location>
</feature>
<feature type="compositionally biased region" description="Basic and acidic residues" evidence="1">
    <location>
        <begin position="99"/>
        <end position="119"/>
    </location>
</feature>
<dbReference type="Proteomes" id="UP000301870">
    <property type="component" value="Chromosome 12"/>
</dbReference>
<keyword evidence="3" id="KW-1185">Reference proteome</keyword>
<evidence type="ECO:0000313" key="3">
    <source>
        <dbReference type="Proteomes" id="UP000301870"/>
    </source>
</evidence>
<accession>A0A9J7DZF6</accession>
<evidence type="ECO:0000313" key="4">
    <source>
        <dbReference type="RefSeq" id="XP_022818544.1"/>
    </source>
</evidence>